<dbReference type="Proteomes" id="UP000625711">
    <property type="component" value="Unassembled WGS sequence"/>
</dbReference>
<feature type="compositionally biased region" description="Polar residues" evidence="1">
    <location>
        <begin position="23"/>
        <end position="33"/>
    </location>
</feature>
<accession>A0A834HYK3</accession>
<name>A0A834HYK3_RHYFE</name>
<reference evidence="2" key="1">
    <citation type="submission" date="2020-08" db="EMBL/GenBank/DDBJ databases">
        <title>Genome sequencing and assembly of the red palm weevil Rhynchophorus ferrugineus.</title>
        <authorList>
            <person name="Dias G.B."/>
            <person name="Bergman C.M."/>
            <person name="Manee M."/>
        </authorList>
    </citation>
    <scope>NUCLEOTIDE SEQUENCE</scope>
    <source>
        <strain evidence="2">AA-2017</strain>
        <tissue evidence="2">Whole larva</tissue>
    </source>
</reference>
<dbReference type="EMBL" id="JAACXV010014298">
    <property type="protein sequence ID" value="KAF7268866.1"/>
    <property type="molecule type" value="Genomic_DNA"/>
</dbReference>
<feature type="region of interest" description="Disordered" evidence="1">
    <location>
        <begin position="1"/>
        <end position="46"/>
    </location>
</feature>
<evidence type="ECO:0000256" key="1">
    <source>
        <dbReference type="SAM" id="MobiDB-lite"/>
    </source>
</evidence>
<comment type="caution">
    <text evidence="2">The sequence shown here is derived from an EMBL/GenBank/DDBJ whole genome shotgun (WGS) entry which is preliminary data.</text>
</comment>
<evidence type="ECO:0000313" key="3">
    <source>
        <dbReference type="Proteomes" id="UP000625711"/>
    </source>
</evidence>
<dbReference type="AlphaFoldDB" id="A0A834HYK3"/>
<keyword evidence="3" id="KW-1185">Reference proteome</keyword>
<evidence type="ECO:0000313" key="2">
    <source>
        <dbReference type="EMBL" id="KAF7268866.1"/>
    </source>
</evidence>
<gene>
    <name evidence="2" type="ORF">GWI33_018062</name>
</gene>
<sequence length="100" mass="10855">MLLHVDGPLSVHQTARRPGTELSDPQQTRSVTFSDGRASGTAETAETEALLTPSGRLALSTLGHRHGHGVSRRPPSLFSRRQKYGSILGTHSAIFLVWIQ</sequence>
<organism evidence="2 3">
    <name type="scientific">Rhynchophorus ferrugineus</name>
    <name type="common">Red palm weevil</name>
    <name type="synonym">Curculio ferrugineus</name>
    <dbReference type="NCBI Taxonomy" id="354439"/>
    <lineage>
        <taxon>Eukaryota</taxon>
        <taxon>Metazoa</taxon>
        <taxon>Ecdysozoa</taxon>
        <taxon>Arthropoda</taxon>
        <taxon>Hexapoda</taxon>
        <taxon>Insecta</taxon>
        <taxon>Pterygota</taxon>
        <taxon>Neoptera</taxon>
        <taxon>Endopterygota</taxon>
        <taxon>Coleoptera</taxon>
        <taxon>Polyphaga</taxon>
        <taxon>Cucujiformia</taxon>
        <taxon>Curculionidae</taxon>
        <taxon>Dryophthorinae</taxon>
        <taxon>Rhynchophorus</taxon>
    </lineage>
</organism>
<proteinExistence type="predicted"/>
<protein>
    <submittedName>
        <fullName evidence="2">Uncharacterized protein</fullName>
    </submittedName>
</protein>